<evidence type="ECO:0000256" key="3">
    <source>
        <dbReference type="SAM" id="Phobius"/>
    </source>
</evidence>
<dbReference type="PROSITE" id="PS50005">
    <property type="entry name" value="TPR"/>
    <property type="match status" value="3"/>
</dbReference>
<feature type="coiled-coil region" evidence="2">
    <location>
        <begin position="396"/>
        <end position="427"/>
    </location>
</feature>
<feature type="repeat" description="TPR" evidence="1">
    <location>
        <begin position="67"/>
        <end position="100"/>
    </location>
</feature>
<gene>
    <name evidence="5" type="ORF">SAMN04488541_10564</name>
</gene>
<dbReference type="STRING" id="1003.SAMN04488541_10564"/>
<evidence type="ECO:0000313" key="5">
    <source>
        <dbReference type="EMBL" id="SFF55466.1"/>
    </source>
</evidence>
<keyword evidence="6" id="KW-1185">Reference proteome</keyword>
<evidence type="ECO:0000259" key="4">
    <source>
        <dbReference type="SMART" id="SM00331"/>
    </source>
</evidence>
<feature type="domain" description="PPM-type phosphatase" evidence="4">
    <location>
        <begin position="461"/>
        <end position="687"/>
    </location>
</feature>
<dbReference type="PANTHER" id="PTHR10098:SF108">
    <property type="entry name" value="TETRATRICOPEPTIDE REPEAT PROTEIN 28"/>
    <property type="match status" value="1"/>
</dbReference>
<dbReference type="InterPro" id="IPR036457">
    <property type="entry name" value="PPM-type-like_dom_sf"/>
</dbReference>
<organism evidence="5 6">
    <name type="scientific">Thermoflexibacter ruber</name>
    <dbReference type="NCBI Taxonomy" id="1003"/>
    <lineage>
        <taxon>Bacteria</taxon>
        <taxon>Pseudomonadati</taxon>
        <taxon>Bacteroidota</taxon>
        <taxon>Cytophagia</taxon>
        <taxon>Cytophagales</taxon>
        <taxon>Thermoflexibacteraceae</taxon>
        <taxon>Thermoflexibacter</taxon>
    </lineage>
</organism>
<dbReference type="InterPro" id="IPR001932">
    <property type="entry name" value="PPM-type_phosphatase-like_dom"/>
</dbReference>
<keyword evidence="1" id="KW-0802">TPR repeat</keyword>
<protein>
    <submittedName>
        <fullName evidence="5">Serine phosphatase RsbU, regulator of sigma subunit</fullName>
    </submittedName>
</protein>
<dbReference type="Gene3D" id="1.25.40.10">
    <property type="entry name" value="Tetratricopeptide repeat domain"/>
    <property type="match status" value="2"/>
</dbReference>
<dbReference type="SMART" id="SM00028">
    <property type="entry name" value="TPR"/>
    <property type="match status" value="6"/>
</dbReference>
<accession>A0A1I2JRS4</accession>
<feature type="transmembrane region" description="Helical" evidence="3">
    <location>
        <begin position="377"/>
        <end position="397"/>
    </location>
</feature>
<feature type="repeat" description="TPR" evidence="1">
    <location>
        <begin position="147"/>
        <end position="180"/>
    </location>
</feature>
<keyword evidence="3" id="KW-1133">Transmembrane helix</keyword>
<dbReference type="SMART" id="SM00331">
    <property type="entry name" value="PP2C_SIG"/>
    <property type="match status" value="1"/>
</dbReference>
<dbReference type="PANTHER" id="PTHR10098">
    <property type="entry name" value="RAPSYN-RELATED"/>
    <property type="match status" value="1"/>
</dbReference>
<dbReference type="Proteomes" id="UP000199513">
    <property type="component" value="Unassembled WGS sequence"/>
</dbReference>
<sequence length="687" mass="78421">MSLLAQNKATIEQLQQAYNSATSDTAKMLRLIDIAFQYYSSKPDTTIQLAQAAFQRANDIGFIKGMAWASNRTGVGYYLKGEYPTALEYYQQALPLFQKINEKKGIAATLNGIGIIYRNQGDESKALEALQQVVKIQEEINDKKGLATVLTNIGLTYQYQGDDDLAIQYYQRGLDLYSILGDKRGIANTLQDISRIYKNKREYAKASEGYQQGLLLYEEIGDRQGIAISLNYMAEIAQIQKDHEKAIELYEQSRKVSEEMHYKLGVLEALNGLALAYREQGQIEKSISHAQNALQLAQEIKNPKEIIAAGQSLYLSYKQKKQYAEALAYLEIFKQTEDSLFNIEKATALTKLENKSIIEKKDLQIKQQIQEKKLQQYWNYIITAGFLIALLAVFFVWRLRKKEKEAKDQLANQKEEIQRNLEMIDLQRNDLHLKNNAILASINYARRIQLALLPELQILRNEVADVLLYYLPKDIVSGDFYWLSKISDKGLILAVADCTGHGVPGAFMTVIGHNLLDQIINKDNIFSPAQILKELNTRLLHTLMPSVTSETVYDGMNIALINLNIDKQELTFAGAKRPLWIFEQGKEILTEYKGDKFPIGNGILGEKIFTERKIFINKTDVLYLFTDGYADQFGVEGKFTIKKFRNLLQEIHNKNFSTQTKILQQTLQDWKGQDKQTDDILVMAIRV</sequence>
<evidence type="ECO:0000256" key="1">
    <source>
        <dbReference type="PROSITE-ProRule" id="PRU00339"/>
    </source>
</evidence>
<dbReference type="Pfam" id="PF13424">
    <property type="entry name" value="TPR_12"/>
    <property type="match status" value="3"/>
</dbReference>
<dbReference type="SUPFAM" id="SSF48452">
    <property type="entry name" value="TPR-like"/>
    <property type="match status" value="2"/>
</dbReference>
<keyword evidence="3" id="KW-0812">Transmembrane</keyword>
<dbReference type="InterPro" id="IPR011990">
    <property type="entry name" value="TPR-like_helical_dom_sf"/>
</dbReference>
<reference evidence="6" key="1">
    <citation type="submission" date="2016-10" db="EMBL/GenBank/DDBJ databases">
        <authorList>
            <person name="Varghese N."/>
            <person name="Submissions S."/>
        </authorList>
    </citation>
    <scope>NUCLEOTIDE SEQUENCE [LARGE SCALE GENOMIC DNA]</scope>
    <source>
        <strain>GEY</strain>
        <strain evidence="6">DSM 9560</strain>
    </source>
</reference>
<feature type="repeat" description="TPR" evidence="1">
    <location>
        <begin position="107"/>
        <end position="140"/>
    </location>
</feature>
<dbReference type="Gene3D" id="3.60.40.10">
    <property type="entry name" value="PPM-type phosphatase domain"/>
    <property type="match status" value="1"/>
</dbReference>
<proteinExistence type="predicted"/>
<dbReference type="AlphaFoldDB" id="A0A1I2JRS4"/>
<evidence type="ECO:0000313" key="6">
    <source>
        <dbReference type="Proteomes" id="UP000199513"/>
    </source>
</evidence>
<keyword evidence="2" id="KW-0175">Coiled coil</keyword>
<dbReference type="InterPro" id="IPR019734">
    <property type="entry name" value="TPR_rpt"/>
</dbReference>
<dbReference type="Pfam" id="PF07228">
    <property type="entry name" value="SpoIIE"/>
    <property type="match status" value="1"/>
</dbReference>
<keyword evidence="3" id="KW-0472">Membrane</keyword>
<dbReference type="EMBL" id="FONY01000056">
    <property type="protein sequence ID" value="SFF55466.1"/>
    <property type="molecule type" value="Genomic_DNA"/>
</dbReference>
<evidence type="ECO:0000256" key="2">
    <source>
        <dbReference type="SAM" id="Coils"/>
    </source>
</evidence>
<name>A0A1I2JRS4_9BACT</name>